<reference evidence="1 2" key="1">
    <citation type="journal article" date="2021" name="Front. Genet.">
        <title>Chromosome-Level Genome Assembly Reveals Significant Gene Expansion in the Toll and IMD Signaling Pathways of Dendrolimus kikuchii.</title>
        <authorList>
            <person name="Zhou J."/>
            <person name="Wu P."/>
            <person name="Xiong Z."/>
            <person name="Liu N."/>
            <person name="Zhao N."/>
            <person name="Ji M."/>
            <person name="Qiu Y."/>
            <person name="Yang B."/>
        </authorList>
    </citation>
    <scope>NUCLEOTIDE SEQUENCE [LARGE SCALE GENOMIC DNA]</scope>
    <source>
        <strain evidence="1">Ann1</strain>
    </source>
</reference>
<name>A0ACC1CH54_9NEOP</name>
<keyword evidence="2" id="KW-1185">Reference proteome</keyword>
<gene>
    <name evidence="1" type="ORF">K1T71_013617</name>
</gene>
<comment type="caution">
    <text evidence="1">The sequence shown here is derived from an EMBL/GenBank/DDBJ whole genome shotgun (WGS) entry which is preliminary data.</text>
</comment>
<organism evidence="1 2">
    <name type="scientific">Dendrolimus kikuchii</name>
    <dbReference type="NCBI Taxonomy" id="765133"/>
    <lineage>
        <taxon>Eukaryota</taxon>
        <taxon>Metazoa</taxon>
        <taxon>Ecdysozoa</taxon>
        <taxon>Arthropoda</taxon>
        <taxon>Hexapoda</taxon>
        <taxon>Insecta</taxon>
        <taxon>Pterygota</taxon>
        <taxon>Neoptera</taxon>
        <taxon>Endopterygota</taxon>
        <taxon>Lepidoptera</taxon>
        <taxon>Glossata</taxon>
        <taxon>Ditrysia</taxon>
        <taxon>Bombycoidea</taxon>
        <taxon>Lasiocampidae</taxon>
        <taxon>Dendrolimus</taxon>
    </lineage>
</organism>
<protein>
    <submittedName>
        <fullName evidence="1">Uncharacterized protein</fullName>
    </submittedName>
</protein>
<evidence type="ECO:0000313" key="1">
    <source>
        <dbReference type="EMBL" id="KAJ0170845.1"/>
    </source>
</evidence>
<dbReference type="Proteomes" id="UP000824533">
    <property type="component" value="Linkage Group LG26"/>
</dbReference>
<accession>A0ACC1CH54</accession>
<evidence type="ECO:0000313" key="2">
    <source>
        <dbReference type="Proteomes" id="UP000824533"/>
    </source>
</evidence>
<sequence length="543" mass="63054">MIVFKVNIRKKYFCYSFRRVREGKDVTKDKTYASRKCTEFNLFKSEYIFYINTFGCVNIIYKIRAEPSKHRYDEWLCGGAIVNKWFIVTSAACVEDVQHMYAIAGYKKMVLFDTLNKDPCTKDMKKRVVFTCVPKSYEFDYANIAKWATIDIAAVRVESEFDFNDARYETACSYKPTQIDINYEFKYQEPGTDVLIMGWGHATKWRAPTDSNVYNAESLKVASALVVTKKECKDNYENLDTLIDKYMICVNGDGNIDDKGEIIEKIKPVLLDGCVTAQQKLQGFPGKECDLQEENEVNKYKNITTFKSIQKKIKPEEKQYEYEIKEPVVPPSKKKMKRRTTTRVPEIEYDDEVEEQVLSTRKKKRKTKKKNIPKVEEDYEAEEADVGQEEHENYELITSKRKRKPVIVYMEESRKAAGICQNDHGSPIVTWRGSQEILIGVASVFRVLPSKGECTGPYLFTSTQCNGIFLDCVINESPNETRRTNMSDICHSPPKERGFDIIRRHISWKDHPHGPADNEMPRYQENLYHVAMRPQVPISYYGI</sequence>
<proteinExistence type="predicted"/>
<dbReference type="EMBL" id="CM034412">
    <property type="protein sequence ID" value="KAJ0170845.1"/>
    <property type="molecule type" value="Genomic_DNA"/>
</dbReference>